<evidence type="ECO:0000256" key="3">
    <source>
        <dbReference type="ARBA" id="ARBA00024344"/>
    </source>
</evidence>
<evidence type="ECO:0000313" key="6">
    <source>
        <dbReference type="Proteomes" id="UP001235840"/>
    </source>
</evidence>
<feature type="compositionally biased region" description="Low complexity" evidence="4">
    <location>
        <begin position="1"/>
        <end position="23"/>
    </location>
</feature>
<gene>
    <name evidence="5" type="ORF">J2S11_001779</name>
</gene>
<dbReference type="Gene3D" id="1.20.1260.10">
    <property type="match status" value="1"/>
</dbReference>
<sequence length="216" mass="24232">MQQQTPMNQGQQQGQTQGMPNMNHGGHELFDLHEVLGDKINLLDQFMIFRQYVQDPELLDILDRQYQFALTHYNITAECFSTGQKPSQETETYMIQNMTPPVYGIKPSQPKKPNQSLADVKDAGLSGHMLGLVKGHASLLTMASVEVTNPVVRRVLASQVQHFIEMVYEIFQYQNKNGYYQVPQLSAQDAQAMLSAYTPAQGTPQMPSNQGGTTTH</sequence>
<keyword evidence="6" id="KW-1185">Reference proteome</keyword>
<comment type="subcellular location">
    <subcellularLocation>
        <location evidence="2">Spore coat</location>
    </subcellularLocation>
</comment>
<evidence type="ECO:0000313" key="5">
    <source>
        <dbReference type="EMBL" id="MDQ0165878.1"/>
    </source>
</evidence>
<evidence type="ECO:0000256" key="2">
    <source>
        <dbReference type="ARBA" id="ARBA00024325"/>
    </source>
</evidence>
<keyword evidence="1" id="KW-0749">Sporulation</keyword>
<dbReference type="InterPro" id="IPR012851">
    <property type="entry name" value="Spore_coat_CotF-like"/>
</dbReference>
<dbReference type="EMBL" id="JAUSTY010000006">
    <property type="protein sequence ID" value="MDQ0165878.1"/>
    <property type="molecule type" value="Genomic_DNA"/>
</dbReference>
<accession>A0ABT9VY05</accession>
<comment type="similarity">
    <text evidence="3">Belongs to the CotF family.</text>
</comment>
<name>A0ABT9VY05_9BACI</name>
<feature type="region of interest" description="Disordered" evidence="4">
    <location>
        <begin position="1"/>
        <end position="26"/>
    </location>
</feature>
<dbReference type="InterPro" id="IPR012347">
    <property type="entry name" value="Ferritin-like"/>
</dbReference>
<organism evidence="5 6">
    <name type="scientific">Caldalkalibacillus horti</name>
    <dbReference type="NCBI Taxonomy" id="77523"/>
    <lineage>
        <taxon>Bacteria</taxon>
        <taxon>Bacillati</taxon>
        <taxon>Bacillota</taxon>
        <taxon>Bacilli</taxon>
        <taxon>Bacillales</taxon>
        <taxon>Bacillaceae</taxon>
        <taxon>Caldalkalibacillus</taxon>
    </lineage>
</organism>
<dbReference type="RefSeq" id="WP_370875488.1">
    <property type="nucleotide sequence ID" value="NZ_BAAADK010000032.1"/>
</dbReference>
<evidence type="ECO:0000256" key="1">
    <source>
        <dbReference type="ARBA" id="ARBA00022969"/>
    </source>
</evidence>
<proteinExistence type="inferred from homology"/>
<dbReference type="Pfam" id="PF07875">
    <property type="entry name" value="Coat_F"/>
    <property type="match status" value="1"/>
</dbReference>
<dbReference type="PANTHER" id="PTHR39183">
    <property type="entry name" value="SPORE COAT PROTEIN F-LIKE PROTEIN YHCQ"/>
    <property type="match status" value="1"/>
</dbReference>
<keyword evidence="5" id="KW-0946">Virion</keyword>
<dbReference type="PANTHER" id="PTHR39183:SF1">
    <property type="entry name" value="SPORE COAT PROTEIN F-LIKE PROTEIN YHCQ"/>
    <property type="match status" value="1"/>
</dbReference>
<dbReference type="Proteomes" id="UP001235840">
    <property type="component" value="Unassembled WGS sequence"/>
</dbReference>
<evidence type="ECO:0000256" key="4">
    <source>
        <dbReference type="SAM" id="MobiDB-lite"/>
    </source>
</evidence>
<reference evidence="5 6" key="1">
    <citation type="submission" date="2023-07" db="EMBL/GenBank/DDBJ databases">
        <title>Genomic Encyclopedia of Type Strains, Phase IV (KMG-IV): sequencing the most valuable type-strain genomes for metagenomic binning, comparative biology and taxonomic classification.</title>
        <authorList>
            <person name="Goeker M."/>
        </authorList>
    </citation>
    <scope>NUCLEOTIDE SEQUENCE [LARGE SCALE GENOMIC DNA]</scope>
    <source>
        <strain evidence="5 6">DSM 12751</strain>
    </source>
</reference>
<comment type="caution">
    <text evidence="5">The sequence shown here is derived from an EMBL/GenBank/DDBJ whole genome shotgun (WGS) entry which is preliminary data.</text>
</comment>
<protein>
    <submittedName>
        <fullName evidence="5">Spore coat protein CotF</fullName>
    </submittedName>
</protein>
<keyword evidence="5" id="KW-0167">Capsid protein</keyword>